<dbReference type="EMBL" id="AGNL01034060">
    <property type="protein sequence ID" value="EJK55421.1"/>
    <property type="molecule type" value="Genomic_DNA"/>
</dbReference>
<evidence type="ECO:0000256" key="2">
    <source>
        <dbReference type="SAM" id="Phobius"/>
    </source>
</evidence>
<reference evidence="3 4" key="1">
    <citation type="journal article" date="2012" name="Genome Biol.">
        <title>Genome and low-iron response of an oceanic diatom adapted to chronic iron limitation.</title>
        <authorList>
            <person name="Lommer M."/>
            <person name="Specht M."/>
            <person name="Roy A.S."/>
            <person name="Kraemer L."/>
            <person name="Andreson R."/>
            <person name="Gutowska M.A."/>
            <person name="Wolf J."/>
            <person name="Bergner S.V."/>
            <person name="Schilhabel M.B."/>
            <person name="Klostermeier U.C."/>
            <person name="Beiko R.G."/>
            <person name="Rosenstiel P."/>
            <person name="Hippler M."/>
            <person name="Laroche J."/>
        </authorList>
    </citation>
    <scope>NUCLEOTIDE SEQUENCE [LARGE SCALE GENOMIC DNA]</scope>
    <source>
        <strain evidence="3 4">CCMP1005</strain>
    </source>
</reference>
<organism evidence="3 4">
    <name type="scientific">Thalassiosira oceanica</name>
    <name type="common">Marine diatom</name>
    <dbReference type="NCBI Taxonomy" id="159749"/>
    <lineage>
        <taxon>Eukaryota</taxon>
        <taxon>Sar</taxon>
        <taxon>Stramenopiles</taxon>
        <taxon>Ochrophyta</taxon>
        <taxon>Bacillariophyta</taxon>
        <taxon>Coscinodiscophyceae</taxon>
        <taxon>Thalassiosirophycidae</taxon>
        <taxon>Thalassiosirales</taxon>
        <taxon>Thalassiosiraceae</taxon>
        <taxon>Thalassiosira</taxon>
    </lineage>
</organism>
<dbReference type="eggNOG" id="ENOG502S6KT">
    <property type="taxonomic scope" value="Eukaryota"/>
</dbReference>
<keyword evidence="2" id="KW-0472">Membrane</keyword>
<gene>
    <name evidence="3" type="ORF">THAOC_24852</name>
</gene>
<comment type="caution">
    <text evidence="3">The sequence shown here is derived from an EMBL/GenBank/DDBJ whole genome shotgun (WGS) entry which is preliminary data.</text>
</comment>
<keyword evidence="4" id="KW-1185">Reference proteome</keyword>
<keyword evidence="2" id="KW-1133">Transmembrane helix</keyword>
<dbReference type="Proteomes" id="UP000266841">
    <property type="component" value="Unassembled WGS sequence"/>
</dbReference>
<protein>
    <submittedName>
        <fullName evidence="3">Uncharacterized protein</fullName>
    </submittedName>
</protein>
<feature type="compositionally biased region" description="Polar residues" evidence="1">
    <location>
        <begin position="226"/>
        <end position="238"/>
    </location>
</feature>
<accession>K0S326</accession>
<feature type="transmembrane region" description="Helical" evidence="2">
    <location>
        <begin position="258"/>
        <end position="279"/>
    </location>
</feature>
<dbReference type="AlphaFoldDB" id="K0S326"/>
<feature type="region of interest" description="Disordered" evidence="1">
    <location>
        <begin position="284"/>
        <end position="323"/>
    </location>
</feature>
<evidence type="ECO:0000256" key="1">
    <source>
        <dbReference type="SAM" id="MobiDB-lite"/>
    </source>
</evidence>
<feature type="transmembrane region" description="Helical" evidence="2">
    <location>
        <begin position="202"/>
        <end position="223"/>
    </location>
</feature>
<evidence type="ECO:0000313" key="4">
    <source>
        <dbReference type="Proteomes" id="UP000266841"/>
    </source>
</evidence>
<name>K0S326_THAOC</name>
<dbReference type="OrthoDB" id="41870at2759"/>
<proteinExistence type="predicted"/>
<feature type="region of interest" description="Disordered" evidence="1">
    <location>
        <begin position="226"/>
        <end position="251"/>
    </location>
</feature>
<keyword evidence="2" id="KW-0812">Transmembrane</keyword>
<sequence length="323" mass="34163">MNYLCISQGKWSGRSSSIHPGERGGECSEKLRPADALLCKKGEEAPVNKYIMAKFANGKLNIDIGGCSNIKNDARDIKSLMTVPLIQAASRAMYTIDKEGSTDGALQGEAAAYAAALLPLIHQCGAGNSKIIEADMLPGKSVSGSYEVVKAAFERCYEKLNVSCEDVGGLVDFSKKQYKRGAQACGGVMPGMFHRSFTSRYFFVRLNFCILGQGVISGFAGSFPAQSPTSESQKSQPYQPAAPTSGKAQSSSSGGVNIALIVGLSSVCTLFFVLMVVALSKRKSPRSHKSPPNVMFEMGDEGSSVSNPNGGEPAMALDENGIV</sequence>
<evidence type="ECO:0000313" key="3">
    <source>
        <dbReference type="EMBL" id="EJK55421.1"/>
    </source>
</evidence>